<proteinExistence type="predicted"/>
<sequence>MCDRVVLYNLIRHFKLDEVDTSNEMLAPLFIVSYIDPRFRYFDFLTAEAKASVALAVKRACLQHPAKELLREHH</sequence>
<name>A0A0E9TKJ1_ANGAN</name>
<accession>A0A0E9TKJ1</accession>
<evidence type="ECO:0000313" key="1">
    <source>
        <dbReference type="EMBL" id="JAH53380.1"/>
    </source>
</evidence>
<dbReference type="AlphaFoldDB" id="A0A0E9TKJ1"/>
<reference evidence="1" key="2">
    <citation type="journal article" date="2015" name="Fish Shellfish Immunol.">
        <title>Early steps in the European eel (Anguilla anguilla)-Vibrio vulnificus interaction in the gills: Role of the RtxA13 toxin.</title>
        <authorList>
            <person name="Callol A."/>
            <person name="Pajuelo D."/>
            <person name="Ebbesson L."/>
            <person name="Teles M."/>
            <person name="MacKenzie S."/>
            <person name="Amaro C."/>
        </authorList>
    </citation>
    <scope>NUCLEOTIDE SEQUENCE</scope>
</reference>
<organism evidence="1">
    <name type="scientific">Anguilla anguilla</name>
    <name type="common">European freshwater eel</name>
    <name type="synonym">Muraena anguilla</name>
    <dbReference type="NCBI Taxonomy" id="7936"/>
    <lineage>
        <taxon>Eukaryota</taxon>
        <taxon>Metazoa</taxon>
        <taxon>Chordata</taxon>
        <taxon>Craniata</taxon>
        <taxon>Vertebrata</taxon>
        <taxon>Euteleostomi</taxon>
        <taxon>Actinopterygii</taxon>
        <taxon>Neopterygii</taxon>
        <taxon>Teleostei</taxon>
        <taxon>Anguilliformes</taxon>
        <taxon>Anguillidae</taxon>
        <taxon>Anguilla</taxon>
    </lineage>
</organism>
<reference evidence="1" key="1">
    <citation type="submission" date="2014-11" db="EMBL/GenBank/DDBJ databases">
        <authorList>
            <person name="Amaro Gonzalez C."/>
        </authorList>
    </citation>
    <scope>NUCLEOTIDE SEQUENCE</scope>
</reference>
<protein>
    <submittedName>
        <fullName evidence="1">Uncharacterized protein</fullName>
    </submittedName>
</protein>
<dbReference type="EMBL" id="GBXM01055197">
    <property type="protein sequence ID" value="JAH53380.1"/>
    <property type="molecule type" value="Transcribed_RNA"/>
</dbReference>